<evidence type="ECO:0000256" key="3">
    <source>
        <dbReference type="ARBA" id="ARBA00022519"/>
    </source>
</evidence>
<evidence type="ECO:0000256" key="7">
    <source>
        <dbReference type="RuleBase" id="RU369079"/>
    </source>
</evidence>
<keyword evidence="2" id="KW-1003">Cell membrane</keyword>
<keyword evidence="4 7" id="KW-0812">Transmembrane</keyword>
<keyword evidence="5 7" id="KW-1133">Transmembrane helix</keyword>
<dbReference type="AlphaFoldDB" id="A0AAE3NAF3"/>
<dbReference type="PANTHER" id="PTHR33362:SF4">
    <property type="entry name" value="2,3-DIKETO-L-GULONATE TRAP TRANSPORTER LARGE PERMEASE PROTEIN YIAN"/>
    <property type="match status" value="1"/>
</dbReference>
<comment type="similarity">
    <text evidence="7">Belongs to the TRAP transporter large permease family.</text>
</comment>
<name>A0AAE3NAF3_9BURK</name>
<dbReference type="InterPro" id="IPR010656">
    <property type="entry name" value="DctM"/>
</dbReference>
<feature type="transmembrane region" description="Helical" evidence="7">
    <location>
        <begin position="283"/>
        <end position="301"/>
    </location>
</feature>
<evidence type="ECO:0000313" key="9">
    <source>
        <dbReference type="EMBL" id="MDA7416099.1"/>
    </source>
</evidence>
<feature type="transmembrane region" description="Helical" evidence="7">
    <location>
        <begin position="247"/>
        <end position="263"/>
    </location>
</feature>
<comment type="function">
    <text evidence="7">Part of the tripartite ATP-independent periplasmic (TRAP) transport system.</text>
</comment>
<comment type="caution">
    <text evidence="7">Lacks conserved residue(s) required for the propagation of feature annotation.</text>
</comment>
<dbReference type="PIRSF" id="PIRSF006066">
    <property type="entry name" value="HI0050"/>
    <property type="match status" value="1"/>
</dbReference>
<comment type="subcellular location">
    <subcellularLocation>
        <location evidence="1 7">Cell inner membrane</location>
        <topology evidence="1 7">Multi-pass membrane protein</topology>
    </subcellularLocation>
</comment>
<dbReference type="EMBL" id="JAQIPB010000002">
    <property type="protein sequence ID" value="MDA7416099.1"/>
    <property type="molecule type" value="Genomic_DNA"/>
</dbReference>
<sequence>MSSSLHLWLPAVLMLVLLALQTPITWSMSIAALVFFVLNLGEMPLANFAQQMAEGTESVSLLALPLFVLAGCIMNASGITRRLLNLAEVLVGHMTGALAQMCTVLATLLGGLTASANADAAMLAKTIGTQMVARGYGAPFAAVITSSAAIITALIPPSIGLIIYGFLAEASIGRLFAAGIVPGLLLAVALMFTTHVLAIKRKYRPQRATRANARELGQALVDGLWALSIPVVIIMGTRYGIFTTTESGAVVVLYVLLVAIFGYREIKLRQLPEVLAESVRDSASVMMMICAASAFGFYLSWEQVPQAMSGWLAGTTQDPVTLLLLINLMLIVLGTAIEGSAALIILTPMLLPLIAGAHIDKVHFGIVLITNLTIAGITPPVGGLMYISSQTLRVKMGDYSREVMPYLAVMLLLLVVLSVFPQISLWLPNLLYGTGAVQ</sequence>
<feature type="transmembrane region" description="Helical" evidence="7">
    <location>
        <begin position="366"/>
        <end position="387"/>
    </location>
</feature>
<feature type="domain" description="TRAP C4-dicarboxylate transport system permease DctM subunit" evidence="8">
    <location>
        <begin position="12"/>
        <end position="423"/>
    </location>
</feature>
<proteinExistence type="inferred from homology"/>
<evidence type="ECO:0000256" key="6">
    <source>
        <dbReference type="ARBA" id="ARBA00023136"/>
    </source>
</evidence>
<dbReference type="GO" id="GO:0022857">
    <property type="term" value="F:transmembrane transporter activity"/>
    <property type="evidence" value="ECO:0007669"/>
    <property type="project" value="UniProtKB-UniRule"/>
</dbReference>
<keyword evidence="10" id="KW-1185">Reference proteome</keyword>
<gene>
    <name evidence="9" type="ORF">PGB34_06940</name>
</gene>
<evidence type="ECO:0000313" key="10">
    <source>
        <dbReference type="Proteomes" id="UP001212602"/>
    </source>
</evidence>
<dbReference type="RefSeq" id="WP_271427332.1">
    <property type="nucleotide sequence ID" value="NZ_JAQIPB010000002.1"/>
</dbReference>
<feature type="transmembrane region" description="Helical" evidence="7">
    <location>
        <begin position="12"/>
        <end position="38"/>
    </location>
</feature>
<dbReference type="Proteomes" id="UP001212602">
    <property type="component" value="Unassembled WGS sequence"/>
</dbReference>
<feature type="transmembrane region" description="Helical" evidence="7">
    <location>
        <begin position="321"/>
        <end position="354"/>
    </location>
</feature>
<feature type="transmembrane region" description="Helical" evidence="7">
    <location>
        <begin position="407"/>
        <end position="432"/>
    </location>
</feature>
<dbReference type="NCBIfam" id="TIGR00786">
    <property type="entry name" value="dctM"/>
    <property type="match status" value="1"/>
</dbReference>
<dbReference type="GO" id="GO:0005886">
    <property type="term" value="C:plasma membrane"/>
    <property type="evidence" value="ECO:0007669"/>
    <property type="project" value="UniProtKB-SubCell"/>
</dbReference>
<dbReference type="PANTHER" id="PTHR33362">
    <property type="entry name" value="SIALIC ACID TRAP TRANSPORTER PERMEASE PROTEIN SIAT-RELATED"/>
    <property type="match status" value="1"/>
</dbReference>
<keyword evidence="7" id="KW-0813">Transport</keyword>
<evidence type="ECO:0000256" key="5">
    <source>
        <dbReference type="ARBA" id="ARBA00022989"/>
    </source>
</evidence>
<feature type="transmembrane region" description="Helical" evidence="7">
    <location>
        <begin position="175"/>
        <end position="198"/>
    </location>
</feature>
<comment type="caution">
    <text evidence="9">The sequence shown here is derived from an EMBL/GenBank/DDBJ whole genome shotgun (WGS) entry which is preliminary data.</text>
</comment>
<comment type="subunit">
    <text evidence="7">The complex comprises the extracytoplasmic solute receptor protein and the two transmembrane proteins.</text>
</comment>
<dbReference type="InterPro" id="IPR004681">
    <property type="entry name" value="TRAP_DctM"/>
</dbReference>
<dbReference type="Pfam" id="PF06808">
    <property type="entry name" value="DctM"/>
    <property type="match status" value="1"/>
</dbReference>
<feature type="transmembrane region" description="Helical" evidence="7">
    <location>
        <begin position="59"/>
        <end position="77"/>
    </location>
</feature>
<evidence type="ECO:0000259" key="8">
    <source>
        <dbReference type="Pfam" id="PF06808"/>
    </source>
</evidence>
<keyword evidence="3 7" id="KW-0997">Cell inner membrane</keyword>
<feature type="transmembrane region" description="Helical" evidence="7">
    <location>
        <begin position="136"/>
        <end position="155"/>
    </location>
</feature>
<evidence type="ECO:0000256" key="4">
    <source>
        <dbReference type="ARBA" id="ARBA00022692"/>
    </source>
</evidence>
<evidence type="ECO:0000256" key="2">
    <source>
        <dbReference type="ARBA" id="ARBA00022475"/>
    </source>
</evidence>
<protein>
    <recommendedName>
        <fullName evidence="7">TRAP transporter large permease protein</fullName>
    </recommendedName>
</protein>
<reference evidence="9" key="1">
    <citation type="submission" date="2023-01" db="EMBL/GenBank/DDBJ databases">
        <title>Xenophilus mangrovi sp. nov., isolated from soil of Mangrove nature reserve.</title>
        <authorList>
            <person name="Xu S."/>
            <person name="Liu Z."/>
            <person name="Xu Y."/>
        </authorList>
    </citation>
    <scope>NUCLEOTIDE SEQUENCE</scope>
    <source>
        <strain evidence="9">YW8</strain>
    </source>
</reference>
<organism evidence="9 10">
    <name type="scientific">Xenophilus arseniciresistens</name>
    <dbReference type="NCBI Taxonomy" id="1283306"/>
    <lineage>
        <taxon>Bacteria</taxon>
        <taxon>Pseudomonadati</taxon>
        <taxon>Pseudomonadota</taxon>
        <taxon>Betaproteobacteria</taxon>
        <taxon>Burkholderiales</taxon>
        <taxon>Comamonadaceae</taxon>
        <taxon>Xenophilus</taxon>
    </lineage>
</organism>
<feature type="transmembrane region" description="Helical" evidence="7">
    <location>
        <begin position="97"/>
        <end position="116"/>
    </location>
</feature>
<accession>A0AAE3NAF3</accession>
<keyword evidence="6 7" id="KW-0472">Membrane</keyword>
<evidence type="ECO:0000256" key="1">
    <source>
        <dbReference type="ARBA" id="ARBA00004429"/>
    </source>
</evidence>